<name>A0A2S7SY43_9BACT</name>
<evidence type="ECO:0000256" key="2">
    <source>
        <dbReference type="ARBA" id="ARBA00007441"/>
    </source>
</evidence>
<keyword evidence="5" id="KW-0663">Pyridoxal phosphate</keyword>
<organism evidence="8 9">
    <name type="scientific">Flavipsychrobacter stenotrophus</name>
    <dbReference type="NCBI Taxonomy" id="2077091"/>
    <lineage>
        <taxon>Bacteria</taxon>
        <taxon>Pseudomonadati</taxon>
        <taxon>Bacteroidota</taxon>
        <taxon>Chitinophagia</taxon>
        <taxon>Chitinophagales</taxon>
        <taxon>Chitinophagaceae</taxon>
        <taxon>Flavipsychrobacter</taxon>
    </lineage>
</organism>
<dbReference type="EMBL" id="PPSL01000002">
    <property type="protein sequence ID" value="PQJ11551.1"/>
    <property type="molecule type" value="Genomic_DNA"/>
</dbReference>
<evidence type="ECO:0000313" key="8">
    <source>
        <dbReference type="EMBL" id="PQJ11551.1"/>
    </source>
</evidence>
<dbReference type="GO" id="GO:0006520">
    <property type="term" value="P:amino acid metabolic process"/>
    <property type="evidence" value="ECO:0007669"/>
    <property type="project" value="InterPro"/>
</dbReference>
<evidence type="ECO:0000313" key="9">
    <source>
        <dbReference type="Proteomes" id="UP000239872"/>
    </source>
</evidence>
<evidence type="ECO:0000256" key="6">
    <source>
        <dbReference type="RuleBase" id="RU000481"/>
    </source>
</evidence>
<keyword evidence="4 6" id="KW-0808">Transferase</keyword>
<dbReference type="SUPFAM" id="SSF53383">
    <property type="entry name" value="PLP-dependent transferases"/>
    <property type="match status" value="1"/>
</dbReference>
<dbReference type="AlphaFoldDB" id="A0A2S7SY43"/>
<dbReference type="InterPro" id="IPR015421">
    <property type="entry name" value="PyrdxlP-dep_Trfase_major"/>
</dbReference>
<evidence type="ECO:0000256" key="5">
    <source>
        <dbReference type="ARBA" id="ARBA00022898"/>
    </source>
</evidence>
<dbReference type="PANTHER" id="PTHR46383">
    <property type="entry name" value="ASPARTATE AMINOTRANSFERASE"/>
    <property type="match status" value="1"/>
</dbReference>
<dbReference type="InterPro" id="IPR015422">
    <property type="entry name" value="PyrdxlP-dep_Trfase_small"/>
</dbReference>
<protein>
    <recommendedName>
        <fullName evidence="6">Aminotransferase</fullName>
        <ecNumber evidence="6">2.6.1.-</ecNumber>
    </recommendedName>
</protein>
<keyword evidence="9" id="KW-1185">Reference proteome</keyword>
<dbReference type="Gene3D" id="3.90.1150.10">
    <property type="entry name" value="Aspartate Aminotransferase, domain 1"/>
    <property type="match status" value="1"/>
</dbReference>
<dbReference type="GO" id="GO:0008483">
    <property type="term" value="F:transaminase activity"/>
    <property type="evidence" value="ECO:0007669"/>
    <property type="project" value="UniProtKB-KW"/>
</dbReference>
<accession>A0A2S7SY43</accession>
<dbReference type="InterPro" id="IPR004839">
    <property type="entry name" value="Aminotransferase_I/II_large"/>
</dbReference>
<comment type="caution">
    <text evidence="8">The sequence shown here is derived from an EMBL/GenBank/DDBJ whole genome shotgun (WGS) entry which is preliminary data.</text>
</comment>
<dbReference type="PROSITE" id="PS00105">
    <property type="entry name" value="AA_TRANSFER_CLASS_1"/>
    <property type="match status" value="1"/>
</dbReference>
<evidence type="ECO:0000256" key="3">
    <source>
        <dbReference type="ARBA" id="ARBA00022576"/>
    </source>
</evidence>
<feature type="domain" description="Aminotransferase class I/classII large" evidence="7">
    <location>
        <begin position="32"/>
        <end position="387"/>
    </location>
</feature>
<dbReference type="OrthoDB" id="9802328at2"/>
<dbReference type="Pfam" id="PF00155">
    <property type="entry name" value="Aminotran_1_2"/>
    <property type="match status" value="1"/>
</dbReference>
<comment type="similarity">
    <text evidence="2 6">Belongs to the class-I pyridoxal-phosphate-dependent aminotransferase family.</text>
</comment>
<dbReference type="FunFam" id="3.40.640.10:FF:000033">
    <property type="entry name" value="Aspartate aminotransferase"/>
    <property type="match status" value="1"/>
</dbReference>
<reference evidence="8 9" key="1">
    <citation type="submission" date="2018-01" db="EMBL/GenBank/DDBJ databases">
        <title>A novel member of the phylum Bacteroidetes isolated from glacier ice.</title>
        <authorList>
            <person name="Liu Q."/>
            <person name="Xin Y.-H."/>
        </authorList>
    </citation>
    <scope>NUCLEOTIDE SEQUENCE [LARGE SCALE GENOMIC DNA]</scope>
    <source>
        <strain evidence="8 9">RB1R16</strain>
    </source>
</reference>
<dbReference type="InterPro" id="IPR004838">
    <property type="entry name" value="NHTrfase_class1_PyrdxlP-BS"/>
</dbReference>
<proteinExistence type="inferred from homology"/>
<dbReference type="Proteomes" id="UP000239872">
    <property type="component" value="Unassembled WGS sequence"/>
</dbReference>
<dbReference type="PANTHER" id="PTHR46383:SF1">
    <property type="entry name" value="ASPARTATE AMINOTRANSFERASE"/>
    <property type="match status" value="1"/>
</dbReference>
<dbReference type="CDD" id="cd00609">
    <property type="entry name" value="AAT_like"/>
    <property type="match status" value="1"/>
</dbReference>
<dbReference type="EC" id="2.6.1.-" evidence="6"/>
<dbReference type="GO" id="GO:0030170">
    <property type="term" value="F:pyridoxal phosphate binding"/>
    <property type="evidence" value="ECO:0007669"/>
    <property type="project" value="InterPro"/>
</dbReference>
<gene>
    <name evidence="8" type="ORF">CJD36_007050</name>
</gene>
<dbReference type="Gene3D" id="3.40.640.10">
    <property type="entry name" value="Type I PLP-dependent aspartate aminotransferase-like (Major domain)"/>
    <property type="match status" value="1"/>
</dbReference>
<comment type="cofactor">
    <cofactor evidence="1 6">
        <name>pyridoxal 5'-phosphate</name>
        <dbReference type="ChEBI" id="CHEBI:597326"/>
    </cofactor>
</comment>
<evidence type="ECO:0000256" key="4">
    <source>
        <dbReference type="ARBA" id="ARBA00022679"/>
    </source>
</evidence>
<dbReference type="RefSeq" id="WP_105038431.1">
    <property type="nucleotide sequence ID" value="NZ_PPSL01000002.1"/>
</dbReference>
<evidence type="ECO:0000259" key="7">
    <source>
        <dbReference type="Pfam" id="PF00155"/>
    </source>
</evidence>
<evidence type="ECO:0000256" key="1">
    <source>
        <dbReference type="ARBA" id="ARBA00001933"/>
    </source>
</evidence>
<dbReference type="InterPro" id="IPR050596">
    <property type="entry name" value="AspAT/PAT-like"/>
</dbReference>
<sequence length="396" mass="43415">MQLAERLNTISEPQTIKMAKLSREMKAQGISIVDLSLGEPDFRTPDHINEAAIKAINEGYSKYTPVAGYPELLEAISIKLKRDNNLDYPPNQIIVSTGAKQSLIDAVMSIVDPGDEVIIPTPFWVTYATQVEMAGGIVKYVRCGIDQDFKMSPEQLEAAITPKTKLFMFSSPCNPTGSVYSKEELAGLVAVFKRYPYVAIISDEIYEYINFVGGHESIAQFEEIRDRVVVINGMSKGFAMTGWRLGYMAGPLDIVKACDKLQAQSTSGANSVAQRASITALLSDLEPTHKMVAAYKERCDYVIGALKKMPGVKANYPHGAFYAFPDISSFFGKSDGETVINDDVDMSMYLLNKGHVTTVCGSAFGDPHCLRLSFATSMTNLQEAMTRMAAALSRLS</sequence>
<dbReference type="InterPro" id="IPR015424">
    <property type="entry name" value="PyrdxlP-dep_Trfase"/>
</dbReference>
<keyword evidence="3 6" id="KW-0032">Aminotransferase</keyword>